<keyword evidence="1 4" id="KW-0378">Hydrolase</keyword>
<name>A0A0B4XTI8_9GAMM</name>
<dbReference type="EMBL" id="CP004387">
    <property type="protein sequence ID" value="AJD49995.1"/>
    <property type="molecule type" value="Genomic_DNA"/>
</dbReference>
<dbReference type="OrthoDB" id="9793421at2"/>
<feature type="active site" evidence="4">
    <location>
        <position position="183"/>
    </location>
</feature>
<evidence type="ECO:0000256" key="2">
    <source>
        <dbReference type="ARBA" id="ARBA00039140"/>
    </source>
</evidence>
<dbReference type="STRING" id="391936.S7S_17915"/>
<dbReference type="GO" id="GO:0000156">
    <property type="term" value="F:phosphorelay response regulator activity"/>
    <property type="evidence" value="ECO:0007669"/>
    <property type="project" value="InterPro"/>
</dbReference>
<evidence type="ECO:0000313" key="7">
    <source>
        <dbReference type="Proteomes" id="UP000006764"/>
    </source>
</evidence>
<accession>A0A0B4XTI8</accession>
<dbReference type="AlphaFoldDB" id="A0A0B4XTI8"/>
<dbReference type="InterPro" id="IPR011006">
    <property type="entry name" value="CheY-like_superfamily"/>
</dbReference>
<dbReference type="HOGENOM" id="CLU_064504_0_0_6"/>
<dbReference type="PROSITE" id="PS50122">
    <property type="entry name" value="CHEB"/>
    <property type="match status" value="1"/>
</dbReference>
<evidence type="ECO:0000256" key="1">
    <source>
        <dbReference type="ARBA" id="ARBA00022801"/>
    </source>
</evidence>
<evidence type="ECO:0000259" key="5">
    <source>
        <dbReference type="PROSITE" id="PS50122"/>
    </source>
</evidence>
<protein>
    <recommendedName>
        <fullName evidence="2">protein-glutamate methylesterase</fullName>
        <ecNumber evidence="2">3.1.1.61</ecNumber>
    </recommendedName>
</protein>
<sequence>MTPANPRIGIIADTSLQCHLLSSAVRGHGYDVVLATDPGNLEPDWLARKPDLWVVDLTHEDRWQVFLDTLLEQAAVPILFCDNQAPAKIAPEYPRWERRLLAKLLDYVGKPRIREELATLAPDNVRARGEAVQAPQEFHALPQGDAPDRVWVLGASLGGPAAVKLFLDCLPPELPVAFFLAQHIDGGFLDTLAKVLCRDNGFTCQVGHDGSALRHGTVLIAPVEYAVTFTGTGRVCSMGKPWDGPYAPSIDQAIQNASLSFGPRAGAVLFSGMGNDGSIAAPQMAARGAPVWAQSAESCAVSSQPDAVRDTGCVTFNGAPDVLARQLVERVRRELRSAASAG</sequence>
<dbReference type="GO" id="GO:0008984">
    <property type="term" value="F:protein-glutamate methylesterase activity"/>
    <property type="evidence" value="ECO:0007669"/>
    <property type="project" value="UniProtKB-EC"/>
</dbReference>
<dbReference type="GO" id="GO:0005737">
    <property type="term" value="C:cytoplasm"/>
    <property type="evidence" value="ECO:0007669"/>
    <property type="project" value="InterPro"/>
</dbReference>
<evidence type="ECO:0000313" key="6">
    <source>
        <dbReference type="EMBL" id="AJD49995.1"/>
    </source>
</evidence>
<dbReference type="RefSeq" id="WP_008734655.1">
    <property type="nucleotide sequence ID" value="NZ_CP004387.1"/>
</dbReference>
<dbReference type="EC" id="3.1.1.61" evidence="2"/>
<dbReference type="KEGG" id="apac:S7S_17915"/>
<feature type="domain" description="CheB-type methylesterase" evidence="5">
    <location>
        <begin position="142"/>
        <end position="334"/>
    </location>
</feature>
<evidence type="ECO:0000256" key="4">
    <source>
        <dbReference type="PROSITE-ProRule" id="PRU00050"/>
    </source>
</evidence>
<reference evidence="6 7" key="1">
    <citation type="journal article" date="2012" name="J. Bacteriol.">
        <title>Genome sequence of an alkane-degrading bacterium, Alcanivorax pacificus type strain W11-5, isolated from deep sea sediment.</title>
        <authorList>
            <person name="Lai Q."/>
            <person name="Shao Z."/>
        </authorList>
    </citation>
    <scope>NUCLEOTIDE SEQUENCE [LARGE SCALE GENOMIC DNA]</scope>
    <source>
        <strain evidence="6 7">W11-5</strain>
    </source>
</reference>
<organism evidence="6 7">
    <name type="scientific">Isoalcanivorax pacificus W11-5</name>
    <dbReference type="NCBI Taxonomy" id="391936"/>
    <lineage>
        <taxon>Bacteria</taxon>
        <taxon>Pseudomonadati</taxon>
        <taxon>Pseudomonadota</taxon>
        <taxon>Gammaproteobacteria</taxon>
        <taxon>Oceanospirillales</taxon>
        <taxon>Alcanivoracaceae</taxon>
        <taxon>Isoalcanivorax</taxon>
    </lineage>
</organism>
<dbReference type="PANTHER" id="PTHR42872">
    <property type="entry name" value="PROTEIN-GLUTAMATE METHYLESTERASE/PROTEIN-GLUTAMINE GLUTAMINASE"/>
    <property type="match status" value="1"/>
</dbReference>
<dbReference type="Pfam" id="PF01339">
    <property type="entry name" value="CheB_methylest"/>
    <property type="match status" value="1"/>
</dbReference>
<gene>
    <name evidence="6" type="ORF">S7S_17915</name>
</gene>
<evidence type="ECO:0000256" key="3">
    <source>
        <dbReference type="ARBA" id="ARBA00048267"/>
    </source>
</evidence>
<dbReference type="Proteomes" id="UP000006764">
    <property type="component" value="Chromosome"/>
</dbReference>
<dbReference type="InterPro" id="IPR000673">
    <property type="entry name" value="Sig_transdc_resp-reg_Me-estase"/>
</dbReference>
<feature type="active site" evidence="4">
    <location>
        <position position="156"/>
    </location>
</feature>
<keyword evidence="7" id="KW-1185">Reference proteome</keyword>
<dbReference type="PANTHER" id="PTHR42872:SF6">
    <property type="entry name" value="PROTEIN-GLUTAMATE METHYLESTERASE_PROTEIN-GLUTAMINE GLUTAMINASE"/>
    <property type="match status" value="1"/>
</dbReference>
<dbReference type="InterPro" id="IPR035909">
    <property type="entry name" value="CheB_C"/>
</dbReference>
<comment type="catalytic activity">
    <reaction evidence="3">
        <text>[protein]-L-glutamate 5-O-methyl ester + H2O = L-glutamyl-[protein] + methanol + H(+)</text>
        <dbReference type="Rhea" id="RHEA:23236"/>
        <dbReference type="Rhea" id="RHEA-COMP:10208"/>
        <dbReference type="Rhea" id="RHEA-COMP:10311"/>
        <dbReference type="ChEBI" id="CHEBI:15377"/>
        <dbReference type="ChEBI" id="CHEBI:15378"/>
        <dbReference type="ChEBI" id="CHEBI:17790"/>
        <dbReference type="ChEBI" id="CHEBI:29973"/>
        <dbReference type="ChEBI" id="CHEBI:82795"/>
        <dbReference type="EC" id="3.1.1.61"/>
    </reaction>
</comment>
<proteinExistence type="predicted"/>
<dbReference type="Gene3D" id="3.40.50.180">
    <property type="entry name" value="Methylesterase CheB, C-terminal domain"/>
    <property type="match status" value="1"/>
</dbReference>
<keyword evidence="4" id="KW-0145">Chemotaxis</keyword>
<dbReference type="SUPFAM" id="SSF52738">
    <property type="entry name" value="Methylesterase CheB, C-terminal domain"/>
    <property type="match status" value="1"/>
</dbReference>
<dbReference type="SUPFAM" id="SSF52172">
    <property type="entry name" value="CheY-like"/>
    <property type="match status" value="1"/>
</dbReference>
<dbReference type="GO" id="GO:0006935">
    <property type="term" value="P:chemotaxis"/>
    <property type="evidence" value="ECO:0007669"/>
    <property type="project" value="UniProtKB-UniRule"/>
</dbReference>
<feature type="active site" evidence="4">
    <location>
        <position position="276"/>
    </location>
</feature>